<dbReference type="AlphaFoldDB" id="T0QPP1"/>
<gene>
    <name evidence="3" type="ORF">SDRG_06572</name>
</gene>
<dbReference type="OMA" id="GREANFY"/>
<dbReference type="EMBL" id="JH767149">
    <property type="protein sequence ID" value="EQC35815.1"/>
    <property type="molecule type" value="Genomic_DNA"/>
</dbReference>
<evidence type="ECO:0000313" key="3">
    <source>
        <dbReference type="EMBL" id="EQC35815.1"/>
    </source>
</evidence>
<dbReference type="GeneID" id="19947299"/>
<sequence length="400" mass="45597">MAEQLGDISAADAAMLYDIISSPTRGPKVHDERQRFADATGAGLMMSLLSPMTKTAPTSACCKRRRKKSLAQLNETPSQREERLLKDRIRKQQSKEKFQSEIDELKQNATTLLETLSAAQAERKRKSSTMSECKSNALVERGRVQEAIATRTSLFNQVVEQVEKAVLFKSLSWRRYEGDMIIDPKRDPWQLHTLSNMHRDQHVLALAEFQREKVTPDLFSRFASSSSVGMFNFVLDDTNQHIAFLEQRKYGVIEGHYADIARTIYDAFSTTTGEGREVLPVAHFYGKDVVLATFPWGGIRRRICMQLVNDGDRVFLMHRSILYDETLQHKIAEHVATWWCFEPMPNAPGTCRLRGYSQVALDTPPSSASHDYAVFMKRSTENEVRVNHLLSSRFKCLDLN</sequence>
<feature type="region of interest" description="Disordered" evidence="2">
    <location>
        <begin position="55"/>
        <end position="81"/>
    </location>
</feature>
<feature type="coiled-coil region" evidence="1">
    <location>
        <begin position="88"/>
        <end position="122"/>
    </location>
</feature>
<dbReference type="RefSeq" id="XP_008610577.1">
    <property type="nucleotide sequence ID" value="XM_008612355.1"/>
</dbReference>
<dbReference type="InParanoid" id="T0QPP1"/>
<evidence type="ECO:0000256" key="1">
    <source>
        <dbReference type="SAM" id="Coils"/>
    </source>
</evidence>
<keyword evidence="4" id="KW-1185">Reference proteome</keyword>
<evidence type="ECO:0000313" key="4">
    <source>
        <dbReference type="Proteomes" id="UP000030762"/>
    </source>
</evidence>
<evidence type="ECO:0000256" key="2">
    <source>
        <dbReference type="SAM" id="MobiDB-lite"/>
    </source>
</evidence>
<evidence type="ECO:0008006" key="5">
    <source>
        <dbReference type="Google" id="ProtNLM"/>
    </source>
</evidence>
<dbReference type="VEuPathDB" id="FungiDB:SDRG_06572"/>
<protein>
    <recommendedName>
        <fullName evidence="5">START domain-containing protein</fullName>
    </recommendedName>
</protein>
<dbReference type="OrthoDB" id="62305at2759"/>
<accession>T0QPP1</accession>
<dbReference type="Proteomes" id="UP000030762">
    <property type="component" value="Unassembled WGS sequence"/>
</dbReference>
<keyword evidence="1" id="KW-0175">Coiled coil</keyword>
<organism evidence="3 4">
    <name type="scientific">Saprolegnia diclina (strain VS20)</name>
    <dbReference type="NCBI Taxonomy" id="1156394"/>
    <lineage>
        <taxon>Eukaryota</taxon>
        <taxon>Sar</taxon>
        <taxon>Stramenopiles</taxon>
        <taxon>Oomycota</taxon>
        <taxon>Saprolegniomycetes</taxon>
        <taxon>Saprolegniales</taxon>
        <taxon>Saprolegniaceae</taxon>
        <taxon>Saprolegnia</taxon>
    </lineage>
</organism>
<name>T0QPP1_SAPDV</name>
<proteinExistence type="predicted"/>
<reference evidence="3 4" key="1">
    <citation type="submission" date="2012-04" db="EMBL/GenBank/DDBJ databases">
        <title>The Genome Sequence of Saprolegnia declina VS20.</title>
        <authorList>
            <consortium name="The Broad Institute Genome Sequencing Platform"/>
            <person name="Russ C."/>
            <person name="Nusbaum C."/>
            <person name="Tyler B."/>
            <person name="van West P."/>
            <person name="Dieguez-Uribeondo J."/>
            <person name="de Bruijn I."/>
            <person name="Tripathy S."/>
            <person name="Jiang R."/>
            <person name="Young S.K."/>
            <person name="Zeng Q."/>
            <person name="Gargeya S."/>
            <person name="Fitzgerald M."/>
            <person name="Haas B."/>
            <person name="Abouelleil A."/>
            <person name="Alvarado L."/>
            <person name="Arachchi H.M."/>
            <person name="Berlin A."/>
            <person name="Chapman S.B."/>
            <person name="Goldberg J."/>
            <person name="Griggs A."/>
            <person name="Gujja S."/>
            <person name="Hansen M."/>
            <person name="Howarth C."/>
            <person name="Imamovic A."/>
            <person name="Larimer J."/>
            <person name="McCowen C."/>
            <person name="Montmayeur A."/>
            <person name="Murphy C."/>
            <person name="Neiman D."/>
            <person name="Pearson M."/>
            <person name="Priest M."/>
            <person name="Roberts A."/>
            <person name="Saif S."/>
            <person name="Shea T."/>
            <person name="Sisk P."/>
            <person name="Sykes S."/>
            <person name="Wortman J."/>
            <person name="Nusbaum C."/>
            <person name="Birren B."/>
        </authorList>
    </citation>
    <scope>NUCLEOTIDE SEQUENCE [LARGE SCALE GENOMIC DNA]</scope>
    <source>
        <strain evidence="3 4">VS20</strain>
    </source>
</reference>